<protein>
    <submittedName>
        <fullName evidence="2">YHS domain-containing (Seleno)protein</fullName>
    </submittedName>
</protein>
<accession>A0ABT5T5R0</accession>
<sequence>MITRRHLILSGLSLPLLPATLSAQSVFTENGVALRGYDPVAYFTEGQPRRGDAAHAADWGGAIWHFANPENRAAFLADPVRFAPQYGGYCAWAVAEGYTAPIDPQAWRIVDGQLYLNFSPRVQRQWERDIPGNILRADSNWPELRG</sequence>
<name>A0ABT5T5R0_9RHOB</name>
<evidence type="ECO:0000256" key="1">
    <source>
        <dbReference type="SAM" id="SignalP"/>
    </source>
</evidence>
<evidence type="ECO:0000313" key="3">
    <source>
        <dbReference type="Proteomes" id="UP001431784"/>
    </source>
</evidence>
<keyword evidence="1" id="KW-0732">Signal</keyword>
<keyword evidence="3" id="KW-1185">Reference proteome</keyword>
<dbReference type="Proteomes" id="UP001431784">
    <property type="component" value="Unassembled WGS sequence"/>
</dbReference>
<dbReference type="NCBIfam" id="NF041384">
    <property type="entry name" value="YHS_seleno_dom"/>
    <property type="match status" value="1"/>
</dbReference>
<reference evidence="2" key="1">
    <citation type="submission" date="2023-02" db="EMBL/GenBank/DDBJ databases">
        <title>Description of Roseinatronobacter alkalisoli sp. nov., an alkaliphilic bacerium isolated from soda soil.</title>
        <authorList>
            <person name="Wei W."/>
        </authorList>
    </citation>
    <scope>NUCLEOTIDE SEQUENCE</scope>
    <source>
        <strain evidence="2">HJB301</strain>
    </source>
</reference>
<proteinExistence type="predicted"/>
<evidence type="ECO:0000313" key="2">
    <source>
        <dbReference type="EMBL" id="MDD7969572.1"/>
    </source>
</evidence>
<organism evidence="2 3">
    <name type="scientific">Roseinatronobacter alkalisoli</name>
    <dbReference type="NCBI Taxonomy" id="3028235"/>
    <lineage>
        <taxon>Bacteria</taxon>
        <taxon>Pseudomonadati</taxon>
        <taxon>Pseudomonadota</taxon>
        <taxon>Alphaproteobacteria</taxon>
        <taxon>Rhodobacterales</taxon>
        <taxon>Paracoccaceae</taxon>
        <taxon>Roseinatronobacter</taxon>
    </lineage>
</organism>
<feature type="chain" id="PRO_5046117971" evidence="1">
    <location>
        <begin position="24"/>
        <end position="146"/>
    </location>
</feature>
<dbReference type="EMBL" id="JAQZSM010000001">
    <property type="protein sequence ID" value="MDD7969572.1"/>
    <property type="molecule type" value="Genomic_DNA"/>
</dbReference>
<gene>
    <name evidence="2" type="ORF">PUT78_00540</name>
</gene>
<comment type="caution">
    <text evidence="2">The sequence shown here is derived from an EMBL/GenBank/DDBJ whole genome shotgun (WGS) entry which is preliminary data.</text>
</comment>
<feature type="signal peptide" evidence="1">
    <location>
        <begin position="1"/>
        <end position="23"/>
    </location>
</feature>